<feature type="transmembrane region" description="Helical" evidence="3">
    <location>
        <begin position="6"/>
        <end position="22"/>
    </location>
</feature>
<evidence type="ECO:0000256" key="2">
    <source>
        <dbReference type="SAM" id="MobiDB-lite"/>
    </source>
</evidence>
<keyword evidence="1" id="KW-0175">Coiled coil</keyword>
<dbReference type="InterPro" id="IPR011990">
    <property type="entry name" value="TPR-like_helical_dom_sf"/>
</dbReference>
<dbReference type="OrthoDB" id="1674926at2"/>
<protein>
    <recommendedName>
        <fullName evidence="6">Tetratricopeptide repeat protein</fullName>
    </recommendedName>
</protein>
<evidence type="ECO:0000256" key="3">
    <source>
        <dbReference type="SAM" id="Phobius"/>
    </source>
</evidence>
<dbReference type="Gene3D" id="1.25.40.10">
    <property type="entry name" value="Tetratricopeptide repeat domain"/>
    <property type="match status" value="1"/>
</dbReference>
<name>A0A5D6VX02_9FIRM</name>
<dbReference type="EMBL" id="VTOY01000012">
    <property type="protein sequence ID" value="TYZ20783.1"/>
    <property type="molecule type" value="Genomic_DNA"/>
</dbReference>
<evidence type="ECO:0008006" key="6">
    <source>
        <dbReference type="Google" id="ProtNLM"/>
    </source>
</evidence>
<keyword evidence="5" id="KW-1185">Reference proteome</keyword>
<keyword evidence="3" id="KW-1133">Transmembrane helix</keyword>
<evidence type="ECO:0000313" key="5">
    <source>
        <dbReference type="Proteomes" id="UP000323646"/>
    </source>
</evidence>
<evidence type="ECO:0000256" key="1">
    <source>
        <dbReference type="SAM" id="Coils"/>
    </source>
</evidence>
<keyword evidence="3" id="KW-0812">Transmembrane</keyword>
<feature type="transmembrane region" description="Helical" evidence="3">
    <location>
        <begin position="60"/>
        <end position="77"/>
    </location>
</feature>
<dbReference type="SUPFAM" id="SSF48452">
    <property type="entry name" value="TPR-like"/>
    <property type="match status" value="1"/>
</dbReference>
<proteinExistence type="predicted"/>
<feature type="coiled-coil region" evidence="1">
    <location>
        <begin position="168"/>
        <end position="226"/>
    </location>
</feature>
<organism evidence="4 5">
    <name type="scientific">Selenomonas ruminis</name>
    <dbReference type="NCBI Taxonomy" id="2593411"/>
    <lineage>
        <taxon>Bacteria</taxon>
        <taxon>Bacillati</taxon>
        <taxon>Bacillota</taxon>
        <taxon>Negativicutes</taxon>
        <taxon>Selenomonadales</taxon>
        <taxon>Selenomonadaceae</taxon>
        <taxon>Selenomonas</taxon>
    </lineage>
</organism>
<evidence type="ECO:0000313" key="4">
    <source>
        <dbReference type="EMBL" id="TYZ20783.1"/>
    </source>
</evidence>
<comment type="caution">
    <text evidence="4">The sequence shown here is derived from an EMBL/GenBank/DDBJ whole genome shotgun (WGS) entry which is preliminary data.</text>
</comment>
<keyword evidence="3" id="KW-0472">Membrane</keyword>
<feature type="transmembrane region" description="Helical" evidence="3">
    <location>
        <begin position="34"/>
        <end position="54"/>
    </location>
</feature>
<reference evidence="4 5" key="1">
    <citation type="submission" date="2019-08" db="EMBL/GenBank/DDBJ databases">
        <title>Selenomonas sp. mPRGC5 and Selenomonas sp. mPRGC8 isolated from ruminal fluid of dairy goat (Capra hircus).</title>
        <authorList>
            <person name="Poothong S."/>
            <person name="Nuengjamnong C."/>
            <person name="Tanasupawat S."/>
        </authorList>
    </citation>
    <scope>NUCLEOTIDE SEQUENCE [LARGE SCALE GENOMIC DNA]</scope>
    <source>
        <strain evidence="5">mPRGC5</strain>
    </source>
</reference>
<gene>
    <name evidence="4" type="ORF">FZ040_11295</name>
</gene>
<sequence>MTFILVTGSIMAVSIFLIYHLCRFIGIEMKWISLVLCAIMAFLVNAVAISMSPFLDPSHYMRLGILVIVAAASVTFVNEQLLRRGAKGTDATVECPNAIPEPIKEEPVPVAEVLSTETIAEAEEKAEAAVSAVIATEAAPAGETSEPAKEEPAPEPEGTASAEEDAAVQAAKARAEAKEKALAHAKALQAEKDEARKKAAAELKAKQQAEAKRKVYEQEIAALGTLDSILDYAYDKAKDLPDAAICAYQQAIKSYPEDSYMPFLIIELVNLYKEQANYTEAIKAYKKALSLPIIASNDDMKQEFIKNTRYLTIVQDILSKHHALSTPFPDIPANILQEIEAEFQQPTE</sequence>
<feature type="region of interest" description="Disordered" evidence="2">
    <location>
        <begin position="138"/>
        <end position="164"/>
    </location>
</feature>
<dbReference type="RefSeq" id="WP_149172078.1">
    <property type="nucleotide sequence ID" value="NZ_VTOY01000012.1"/>
</dbReference>
<dbReference type="Proteomes" id="UP000323646">
    <property type="component" value="Unassembled WGS sequence"/>
</dbReference>
<accession>A0A5D6VX02</accession>
<dbReference type="AlphaFoldDB" id="A0A5D6VX02"/>